<evidence type="ECO:0000313" key="11">
    <source>
        <dbReference type="Proteomes" id="UP000698924"/>
    </source>
</evidence>
<feature type="chain" id="PRO_5041213238" evidence="8">
    <location>
        <begin position="23"/>
        <end position="1106"/>
    </location>
</feature>
<reference evidence="10 11" key="1">
    <citation type="journal article" date="2021" name="Sci. Rep.">
        <title>The distribution of antibiotic resistance genes in chicken gut microbiota commensals.</title>
        <authorList>
            <person name="Juricova H."/>
            <person name="Matiasovicova J."/>
            <person name="Kubasova T."/>
            <person name="Cejkova D."/>
            <person name="Rychlik I."/>
        </authorList>
    </citation>
    <scope>NUCLEOTIDE SEQUENCE [LARGE SCALE GENOMIC DNA]</scope>
    <source>
        <strain evidence="10 11">An421</strain>
    </source>
</reference>
<protein>
    <submittedName>
        <fullName evidence="10">SusC/RagA family TonB-linked outer membrane protein</fullName>
    </submittedName>
</protein>
<evidence type="ECO:0000256" key="5">
    <source>
        <dbReference type="ARBA" id="ARBA00023136"/>
    </source>
</evidence>
<dbReference type="PROSITE" id="PS52016">
    <property type="entry name" value="TONB_DEPENDENT_REC_3"/>
    <property type="match status" value="1"/>
</dbReference>
<gene>
    <name evidence="10" type="ORF">H6D15_06590</name>
</gene>
<name>A0AA40ZSS1_9BACT</name>
<organism evidence="10 11">
    <name type="scientific">Caecibacteroides pullorum</name>
    <dbReference type="NCBI Taxonomy" id="2725562"/>
    <lineage>
        <taxon>Bacteria</taxon>
        <taxon>Pseudomonadati</taxon>
        <taxon>Bacteroidota</taxon>
        <taxon>Bacteroidia</taxon>
        <taxon>Bacteroidales</taxon>
        <taxon>Bacteroidaceae</taxon>
        <taxon>Caecibacteroides</taxon>
    </lineage>
</organism>
<dbReference type="InterPro" id="IPR011662">
    <property type="entry name" value="Secretin/TonB_short_N"/>
</dbReference>
<dbReference type="Pfam" id="PF07715">
    <property type="entry name" value="Plug"/>
    <property type="match status" value="1"/>
</dbReference>
<feature type="domain" description="Secretin/TonB short N-terminal" evidence="9">
    <location>
        <begin position="49"/>
        <end position="100"/>
    </location>
</feature>
<evidence type="ECO:0000313" key="10">
    <source>
        <dbReference type="EMBL" id="MBM6857271.1"/>
    </source>
</evidence>
<dbReference type="RefSeq" id="WP_204971511.1">
    <property type="nucleotide sequence ID" value="NZ_JAAZTS010000008.1"/>
</dbReference>
<evidence type="ECO:0000256" key="1">
    <source>
        <dbReference type="ARBA" id="ARBA00004571"/>
    </source>
</evidence>
<dbReference type="SUPFAM" id="SSF49464">
    <property type="entry name" value="Carboxypeptidase regulatory domain-like"/>
    <property type="match status" value="1"/>
</dbReference>
<evidence type="ECO:0000259" key="9">
    <source>
        <dbReference type="SMART" id="SM00965"/>
    </source>
</evidence>
<keyword evidence="11" id="KW-1185">Reference proteome</keyword>
<evidence type="ECO:0000256" key="3">
    <source>
        <dbReference type="ARBA" id="ARBA00022452"/>
    </source>
</evidence>
<dbReference type="GO" id="GO:0009279">
    <property type="term" value="C:cell outer membrane"/>
    <property type="evidence" value="ECO:0007669"/>
    <property type="project" value="UniProtKB-SubCell"/>
</dbReference>
<keyword evidence="4 7" id="KW-0812">Transmembrane</keyword>
<dbReference type="InterPro" id="IPR037066">
    <property type="entry name" value="Plug_dom_sf"/>
</dbReference>
<dbReference type="InterPro" id="IPR023996">
    <property type="entry name" value="TonB-dep_OMP_SusC/RagA"/>
</dbReference>
<dbReference type="SMART" id="SM00965">
    <property type="entry name" value="STN"/>
    <property type="match status" value="1"/>
</dbReference>
<keyword evidence="6 7" id="KW-0998">Cell outer membrane</keyword>
<dbReference type="Pfam" id="PF13715">
    <property type="entry name" value="CarbopepD_reg_2"/>
    <property type="match status" value="1"/>
</dbReference>
<evidence type="ECO:0000256" key="2">
    <source>
        <dbReference type="ARBA" id="ARBA00022448"/>
    </source>
</evidence>
<dbReference type="EMBL" id="JACJMO010000007">
    <property type="protein sequence ID" value="MBM6857271.1"/>
    <property type="molecule type" value="Genomic_DNA"/>
</dbReference>
<dbReference type="Proteomes" id="UP000698924">
    <property type="component" value="Unassembled WGS sequence"/>
</dbReference>
<comment type="caution">
    <text evidence="10">The sequence shown here is derived from an EMBL/GenBank/DDBJ whole genome shotgun (WGS) entry which is preliminary data.</text>
</comment>
<evidence type="ECO:0000256" key="6">
    <source>
        <dbReference type="ARBA" id="ARBA00023237"/>
    </source>
</evidence>
<accession>A0AA40ZSS1</accession>
<dbReference type="InterPro" id="IPR023997">
    <property type="entry name" value="TonB-dep_OMP_SusC/RagA_CS"/>
</dbReference>
<comment type="subcellular location">
    <subcellularLocation>
        <location evidence="1 7">Cell outer membrane</location>
        <topology evidence="1 7">Multi-pass membrane protein</topology>
    </subcellularLocation>
</comment>
<evidence type="ECO:0000256" key="7">
    <source>
        <dbReference type="PROSITE-ProRule" id="PRU01360"/>
    </source>
</evidence>
<dbReference type="InterPro" id="IPR008969">
    <property type="entry name" value="CarboxyPept-like_regulatory"/>
</dbReference>
<dbReference type="Gene3D" id="2.170.130.10">
    <property type="entry name" value="TonB-dependent receptor, plug domain"/>
    <property type="match status" value="1"/>
</dbReference>
<dbReference type="InterPro" id="IPR012910">
    <property type="entry name" value="Plug_dom"/>
</dbReference>
<keyword evidence="3 7" id="KW-1134">Transmembrane beta strand</keyword>
<dbReference type="Gene3D" id="2.40.170.20">
    <property type="entry name" value="TonB-dependent receptor, beta-barrel domain"/>
    <property type="match status" value="1"/>
</dbReference>
<evidence type="ECO:0000256" key="8">
    <source>
        <dbReference type="SAM" id="SignalP"/>
    </source>
</evidence>
<dbReference type="AlphaFoldDB" id="A0AA40ZSS1"/>
<sequence length="1106" mass="124158">MKLFIFYLFCSISMLQAVESYAQNARLSLNVEEETVANILQQIENASDFDFFYNNSHVDLDRRVSITAQNSDIFTILNEVFEGTGVHYTVLDKKIILSTEIETSIQRTQQQNNTVKGKVIDIKGEPIIGATVKETGTNNGAITDINGLFSIGVKANASIEVSFVGYKTETIKAIPGKTLTITLKEDNEMLDEVVVTALGIKREEKALGYAVQKVNGDKLTTTKGVDIASSLTGKIAGLNIQNSTEFNENAKILLRGETPIVIVDGIPYDNIGLDDIAPDDIESIDVLKGATASALYGARGSSGAIMITTKKGTDAEGLNISINSNTMFFSGYLAFPETQSSYSRGQSGKYGIDYVWGDKLDIGRTAILYNPYTYEWEEQELVSKGKDNYKNFLQFSFVTNNNVSVSQKGKYGSFRASMTQIYNRGQYPNQDLNKANFTVGGEMSWKKFKLEASATYNKHKASNNNGSGYSGSYIYDLVIWGSSEYDIRDFRNYWVEGKEDVQQNWYDNSWYDNPWFKSQEVVDAYDTDLMNAAVTGSYEITPWLKAMIRGGLDMSTQRNEWRNAKSANHAWDKNGFYGLSRTTELSLNTDAMLLANKSWGKFTIDGLLGGNIYYYRYDQMRSTTAGGLSIPGYYSLKASVDPVDSRSSLQQKRVNSLYGKLSLSWDSTYFIDVTGRNDWSSTLRSDERSYFYPSVSGSIVLSEIINLPSWWDFLKVRGSWTVTKSDAAIYANNNVYSVETNVWSGMTSASYPSTLIGGQVRPKKAEVWETGFATNFFKNRLYADFAYYRKAESDFIISGGVSPMTGYSAIQTNFKETRLRSGFEISVGGTPIKTRNFTWDILTNWAHDQYTYQSIDPEYSTKKPWVKKGATWDWFAIYDWERDPEGNIVHNGAGLPIRQDFTTKVGKLTPDLVWGITNTLKYKNITLSCTIDGRVGGISYSRTHQMLMNTGAGKDTDTKWRYEEVVNGNKTYIGQGVKVIEGSVTYDPDGNVIEDTRVFAPNDIVVSYETYISKYHDSNNRPSAQNVLDETFFKLRNLSITYDLPQSWCSYMKLKSASVSVTGQNLFLWAKEYKYADPDKGGDSSGYENLNSPSQRYIGFNIKANF</sequence>
<keyword evidence="5 7" id="KW-0472">Membrane</keyword>
<feature type="signal peptide" evidence="8">
    <location>
        <begin position="1"/>
        <end position="22"/>
    </location>
</feature>
<keyword evidence="8" id="KW-0732">Signal</keyword>
<comment type="similarity">
    <text evidence="7">Belongs to the TonB-dependent receptor family.</text>
</comment>
<dbReference type="NCBIfam" id="TIGR04057">
    <property type="entry name" value="SusC_RagA_signa"/>
    <property type="match status" value="1"/>
</dbReference>
<dbReference type="Pfam" id="PF07660">
    <property type="entry name" value="STN"/>
    <property type="match status" value="1"/>
</dbReference>
<dbReference type="Gene3D" id="2.60.40.1120">
    <property type="entry name" value="Carboxypeptidase-like, regulatory domain"/>
    <property type="match status" value="1"/>
</dbReference>
<dbReference type="InterPro" id="IPR039426">
    <property type="entry name" value="TonB-dep_rcpt-like"/>
</dbReference>
<evidence type="ECO:0000256" key="4">
    <source>
        <dbReference type="ARBA" id="ARBA00022692"/>
    </source>
</evidence>
<keyword evidence="2 7" id="KW-0813">Transport</keyword>
<dbReference type="SUPFAM" id="SSF56935">
    <property type="entry name" value="Porins"/>
    <property type="match status" value="1"/>
</dbReference>
<proteinExistence type="inferred from homology"/>
<dbReference type="NCBIfam" id="TIGR04056">
    <property type="entry name" value="OMP_RagA_SusC"/>
    <property type="match status" value="1"/>
</dbReference>
<dbReference type="InterPro" id="IPR036942">
    <property type="entry name" value="Beta-barrel_TonB_sf"/>
</dbReference>